<reference evidence="1 2" key="1">
    <citation type="submission" date="2017-11" db="EMBL/GenBank/DDBJ databases">
        <title>The genome of Rhizophagus clarus HR1 reveals common genetic basis of auxotrophy among arbuscular mycorrhizal fungi.</title>
        <authorList>
            <person name="Kobayashi Y."/>
        </authorList>
    </citation>
    <scope>NUCLEOTIDE SEQUENCE [LARGE SCALE GENOMIC DNA]</scope>
    <source>
        <strain evidence="1 2">HR1</strain>
    </source>
</reference>
<evidence type="ECO:0000313" key="1">
    <source>
        <dbReference type="EMBL" id="GBB86092.1"/>
    </source>
</evidence>
<accession>A0A2Z6QC73</accession>
<gene>
    <name evidence="1" type="ORF">RclHR1_12550001</name>
</gene>
<evidence type="ECO:0000313" key="2">
    <source>
        <dbReference type="Proteomes" id="UP000247702"/>
    </source>
</evidence>
<evidence type="ECO:0008006" key="3">
    <source>
        <dbReference type="Google" id="ProtNLM"/>
    </source>
</evidence>
<keyword evidence="2" id="KW-1185">Reference proteome</keyword>
<comment type="caution">
    <text evidence="1">The sequence shown here is derived from an EMBL/GenBank/DDBJ whole genome shotgun (WGS) entry which is preliminary data.</text>
</comment>
<dbReference type="Proteomes" id="UP000247702">
    <property type="component" value="Unassembled WGS sequence"/>
</dbReference>
<protein>
    <recommendedName>
        <fullName evidence="3">HAT C-terminal dimerisation domain-containing protein</fullName>
    </recommendedName>
</protein>
<dbReference type="EMBL" id="BEXD01000286">
    <property type="protein sequence ID" value="GBB86092.1"/>
    <property type="molecule type" value="Genomic_DNA"/>
</dbReference>
<name>A0A2Z6QC73_9GLOM</name>
<feature type="non-terminal residue" evidence="1">
    <location>
        <position position="1"/>
    </location>
</feature>
<proteinExistence type="predicted"/>
<dbReference type="AlphaFoldDB" id="A0A2Z6QC73"/>
<organism evidence="1 2">
    <name type="scientific">Rhizophagus clarus</name>
    <dbReference type="NCBI Taxonomy" id="94130"/>
    <lineage>
        <taxon>Eukaryota</taxon>
        <taxon>Fungi</taxon>
        <taxon>Fungi incertae sedis</taxon>
        <taxon>Mucoromycota</taxon>
        <taxon>Glomeromycotina</taxon>
        <taxon>Glomeromycetes</taxon>
        <taxon>Glomerales</taxon>
        <taxon>Glomeraceae</taxon>
        <taxon>Rhizophagus</taxon>
    </lineage>
</organism>
<sequence>AGLKNSLFIQLLRTVANFSYNMGYSKKEYGCDELKKLALKLFAIMPNSASYEREFFKLEWLSGKYRINLSTQSLESLAKMNSYYLSNLKKELAYYGQNVSIEEIVDIIHSLDSSEIEEMDKDSNSKDLNIINDKSNNNVEVIIEWYSLHMENFIDLSDKIFTKDIEII</sequence>